<keyword evidence="4 7" id="KW-0597">Phosphoprotein</keyword>
<dbReference type="GO" id="GO:0004516">
    <property type="term" value="F:nicotinate phosphoribosyltransferase activity"/>
    <property type="evidence" value="ECO:0007669"/>
    <property type="project" value="UniProtKB-UniRule"/>
</dbReference>
<comment type="pathway">
    <text evidence="1 7 8">Cofactor biosynthesis; NAD(+) biosynthesis; nicotinate D-ribonucleotide from nicotinate: step 1/1.</text>
</comment>
<dbReference type="NCBIfam" id="TIGR01514">
    <property type="entry name" value="NAPRTase"/>
    <property type="match status" value="1"/>
</dbReference>
<feature type="modified residue" description="Phosphohistidine; by autocatalysis" evidence="7">
    <location>
        <position position="230"/>
    </location>
</feature>
<evidence type="ECO:0000256" key="2">
    <source>
        <dbReference type="ARBA" id="ARBA00010897"/>
    </source>
</evidence>
<comment type="similarity">
    <text evidence="2 7 8">Belongs to the NAPRTase family.</text>
</comment>
<keyword evidence="5 7" id="KW-0436">Ligase</keyword>
<evidence type="ECO:0000256" key="1">
    <source>
        <dbReference type="ARBA" id="ARBA00004952"/>
    </source>
</evidence>
<dbReference type="InterPro" id="IPR007229">
    <property type="entry name" value="Nic_PRibTrfase-Fam"/>
</dbReference>
<proteinExistence type="inferred from homology"/>
<organism evidence="11 12">
    <name type="scientific">Vibrio brasiliensis LMG 20546</name>
    <dbReference type="NCBI Taxonomy" id="945543"/>
    <lineage>
        <taxon>Bacteria</taxon>
        <taxon>Pseudomonadati</taxon>
        <taxon>Pseudomonadota</taxon>
        <taxon>Gammaproteobacteria</taxon>
        <taxon>Vibrionales</taxon>
        <taxon>Vibrionaceae</taxon>
        <taxon>Vibrio</taxon>
        <taxon>Vibrio oreintalis group</taxon>
    </lineage>
</organism>
<dbReference type="InterPro" id="IPR006406">
    <property type="entry name" value="Nic_PRibTrfase"/>
</dbReference>
<evidence type="ECO:0000313" key="11">
    <source>
        <dbReference type="EMBL" id="EGA67425.1"/>
    </source>
</evidence>
<dbReference type="Gene3D" id="3.20.140.10">
    <property type="entry name" value="nicotinate phosphoribosyltransferase"/>
    <property type="match status" value="1"/>
</dbReference>
<dbReference type="HAMAP" id="MF_00570">
    <property type="entry name" value="NAPRTase"/>
    <property type="match status" value="1"/>
</dbReference>
<accession>E8LNW3</accession>
<dbReference type="Pfam" id="PF04095">
    <property type="entry name" value="NAPRTase"/>
    <property type="match status" value="1"/>
</dbReference>
<reference evidence="11 12" key="1">
    <citation type="journal article" date="2012" name="Int. J. Syst. Evol. Microbiol.">
        <title>Vibrio caribbeanicus sp. nov., isolated from the marine sponge Scleritoderma cyanea.</title>
        <authorList>
            <person name="Hoffmann M."/>
            <person name="Monday S.R."/>
            <person name="Allard M.W."/>
            <person name="Strain E.A."/>
            <person name="Whittaker P."/>
            <person name="Naum M."/>
            <person name="McCarthy P.J."/>
            <person name="Lopez J.V."/>
            <person name="Fischer M."/>
            <person name="Brown E.W."/>
        </authorList>
    </citation>
    <scope>NUCLEOTIDE SEQUENCE [LARGE SCALE GENOMIC DNA]</scope>
    <source>
        <strain evidence="11 12">LMG 20546</strain>
    </source>
</reference>
<evidence type="ECO:0000256" key="5">
    <source>
        <dbReference type="ARBA" id="ARBA00022598"/>
    </source>
</evidence>
<comment type="PTM">
    <text evidence="7 8">Transiently phosphorylated on a His residue during the reaction cycle. Phosphorylation strongly increases the affinity for substrates and increases the rate of nicotinate D-ribonucleotide production. Dephosphorylation regenerates the low-affinity form of the enzyme, leading to product release.</text>
</comment>
<dbReference type="SUPFAM" id="SSF51690">
    <property type="entry name" value="Nicotinate/Quinolinate PRTase C-terminal domain-like"/>
    <property type="match status" value="1"/>
</dbReference>
<evidence type="ECO:0000259" key="10">
    <source>
        <dbReference type="Pfam" id="PF17767"/>
    </source>
</evidence>
<dbReference type="PANTHER" id="PTHR11098">
    <property type="entry name" value="NICOTINATE PHOSPHORIBOSYLTRANSFERASE"/>
    <property type="match status" value="1"/>
</dbReference>
<dbReference type="GO" id="GO:0005829">
    <property type="term" value="C:cytosol"/>
    <property type="evidence" value="ECO:0007669"/>
    <property type="project" value="TreeGrafter"/>
</dbReference>
<keyword evidence="6 7" id="KW-0662">Pyridine nucleotide biosynthesis</keyword>
<dbReference type="NCBIfam" id="NF003704">
    <property type="entry name" value="PRK05321.1"/>
    <property type="match status" value="1"/>
</dbReference>
<dbReference type="InterPro" id="IPR036068">
    <property type="entry name" value="Nicotinate_pribotase-like_C"/>
</dbReference>
<dbReference type="GO" id="GO:0016757">
    <property type="term" value="F:glycosyltransferase activity"/>
    <property type="evidence" value="ECO:0007669"/>
    <property type="project" value="UniProtKB-KW"/>
</dbReference>
<evidence type="ECO:0000313" key="12">
    <source>
        <dbReference type="Proteomes" id="UP000004371"/>
    </source>
</evidence>
<feature type="domain" description="Nicotinate/nicotinamide phosphoribosyltransferase" evidence="9">
    <location>
        <begin position="177"/>
        <end position="409"/>
    </location>
</feature>
<dbReference type="InterPro" id="IPR041525">
    <property type="entry name" value="N/Namide_PRibTrfase"/>
</dbReference>
<dbReference type="PANTHER" id="PTHR11098:SF1">
    <property type="entry name" value="NICOTINATE PHOSPHORIBOSYLTRANSFERASE"/>
    <property type="match status" value="1"/>
</dbReference>
<gene>
    <name evidence="7" type="primary">pncB</name>
    <name evidence="11" type="ORF">VIBR0546_12342</name>
</gene>
<comment type="caution">
    <text evidence="11">The sequence shown here is derived from an EMBL/GenBank/DDBJ whole genome shotgun (WGS) entry which is preliminary data.</text>
</comment>
<dbReference type="AlphaFoldDB" id="E8LNW3"/>
<dbReference type="CDD" id="cd01401">
    <property type="entry name" value="PncB_like"/>
    <property type="match status" value="1"/>
</dbReference>
<evidence type="ECO:0000256" key="7">
    <source>
        <dbReference type="HAMAP-Rule" id="MF_00570"/>
    </source>
</evidence>
<dbReference type="RefSeq" id="WP_006877525.1">
    <property type="nucleotide sequence ID" value="NZ_AEVS01000008.1"/>
</dbReference>
<dbReference type="SUPFAM" id="SSF54675">
    <property type="entry name" value="Nicotinate/Quinolinate PRTase N-terminal domain-like"/>
    <property type="match status" value="1"/>
</dbReference>
<dbReference type="STRING" id="945543.VIBR0546_12342"/>
<evidence type="ECO:0000256" key="8">
    <source>
        <dbReference type="RuleBase" id="RU003838"/>
    </source>
</evidence>
<protein>
    <recommendedName>
        <fullName evidence="3 7">Nicotinate phosphoribosyltransferase</fullName>
        <shortName evidence="7">NAPRTase</shortName>
        <ecNumber evidence="3 7">6.3.4.21</ecNumber>
    </recommendedName>
</protein>
<comment type="function">
    <text evidence="7 8">Catalyzes the synthesis of beta-nicotinate D-ribonucleotide from nicotinate and 5-phospho-D-ribose 1-phosphate at the expense of ATP.</text>
</comment>
<dbReference type="OrthoDB" id="9771406at2"/>
<dbReference type="EC" id="6.3.4.21" evidence="3 7"/>
<sequence>MTTKLFNDRIIQSALDLDVYKINMMHAAHKYYPGTTVRYELIVRSDEDLSELAQQVEDEIGKLASCQFSEQELSYLSVQVPYLEQNFIDYLASFRFKPAEQVTVSVTTQQNKNQLKVSVSGIWHETILYETLIMSIISELRNRSRWSNIPYAHFRNVLEDKITRLQTELKQRNIDNFQFSEMGSRRRFSAQVQHDVVDYLRQHAPDLMSGTSNYHLAKQFDLTPIGTVAHEWFMAHQQLSQPDESQRVALDRWHQAFNGSLGIALTDTIGIDAFLQDFTYERANAYAGVRHDSGNPFDWGDKMIAHYQSLDIDPKSKVLIFTDGLNFERALEICQYFAGRANISFGIGTFLANDMGDWKDQDGHYQPLSMVVKMAQCNGAPVAKISDEPEKAMCEDPIFLANLKQSFGLESEYDKAS</sequence>
<evidence type="ECO:0000259" key="9">
    <source>
        <dbReference type="Pfam" id="PF04095"/>
    </source>
</evidence>
<dbReference type="EMBL" id="AEVS01000008">
    <property type="protein sequence ID" value="EGA67425.1"/>
    <property type="molecule type" value="Genomic_DNA"/>
</dbReference>
<dbReference type="InterPro" id="IPR040727">
    <property type="entry name" value="NAPRTase_N"/>
</dbReference>
<dbReference type="Proteomes" id="UP000004371">
    <property type="component" value="Unassembled WGS sequence"/>
</dbReference>
<evidence type="ECO:0000256" key="4">
    <source>
        <dbReference type="ARBA" id="ARBA00022553"/>
    </source>
</evidence>
<dbReference type="eggNOG" id="COG1488">
    <property type="taxonomic scope" value="Bacteria"/>
</dbReference>
<keyword evidence="11" id="KW-0328">Glycosyltransferase</keyword>
<name>E8LNW3_9VIBR</name>
<keyword evidence="12" id="KW-1185">Reference proteome</keyword>
<dbReference type="PIRSF" id="PIRSF000484">
    <property type="entry name" value="NAPRT"/>
    <property type="match status" value="1"/>
</dbReference>
<dbReference type="GO" id="GO:0034355">
    <property type="term" value="P:NAD+ biosynthetic process via the salvage pathway"/>
    <property type="evidence" value="ECO:0007669"/>
    <property type="project" value="TreeGrafter"/>
</dbReference>
<evidence type="ECO:0000256" key="3">
    <source>
        <dbReference type="ARBA" id="ARBA00013236"/>
    </source>
</evidence>
<dbReference type="Pfam" id="PF17767">
    <property type="entry name" value="NAPRTase_N"/>
    <property type="match status" value="1"/>
</dbReference>
<comment type="catalytic activity">
    <reaction evidence="7 8">
        <text>5-phospho-alpha-D-ribose 1-diphosphate + nicotinate + ATP + H2O = nicotinate beta-D-ribonucleotide + ADP + phosphate + diphosphate</text>
        <dbReference type="Rhea" id="RHEA:36163"/>
        <dbReference type="ChEBI" id="CHEBI:15377"/>
        <dbReference type="ChEBI" id="CHEBI:30616"/>
        <dbReference type="ChEBI" id="CHEBI:32544"/>
        <dbReference type="ChEBI" id="CHEBI:33019"/>
        <dbReference type="ChEBI" id="CHEBI:43474"/>
        <dbReference type="ChEBI" id="CHEBI:57502"/>
        <dbReference type="ChEBI" id="CHEBI:58017"/>
        <dbReference type="ChEBI" id="CHEBI:456216"/>
        <dbReference type="EC" id="6.3.4.21"/>
    </reaction>
</comment>
<evidence type="ECO:0000256" key="6">
    <source>
        <dbReference type="ARBA" id="ARBA00022642"/>
    </source>
</evidence>
<keyword evidence="11" id="KW-0808">Transferase</keyword>
<feature type="domain" description="Nicotinate phosphoribosyltransferase N-terminal" evidence="10">
    <location>
        <begin position="15"/>
        <end position="138"/>
    </location>
</feature>
<dbReference type="UniPathway" id="UPA00253">
    <property type="reaction ID" value="UER00457"/>
</dbReference>